<dbReference type="NCBIfam" id="NF004076">
    <property type="entry name" value="PRK05581.1-4"/>
    <property type="match status" value="1"/>
</dbReference>
<reference evidence="10" key="1">
    <citation type="submission" date="2018-05" db="EMBL/GenBank/DDBJ databases">
        <authorList>
            <person name="Lanie J.A."/>
            <person name="Ng W.-L."/>
            <person name="Kazmierczak K.M."/>
            <person name="Andrzejewski T.M."/>
            <person name="Davidsen T.M."/>
            <person name="Wayne K.J."/>
            <person name="Tettelin H."/>
            <person name="Glass J.I."/>
            <person name="Rusch D."/>
            <person name="Podicherti R."/>
            <person name="Tsui H.-C.T."/>
            <person name="Winkler M.E."/>
        </authorList>
    </citation>
    <scope>NUCLEOTIDE SEQUENCE</scope>
</reference>
<evidence type="ECO:0000256" key="7">
    <source>
        <dbReference type="ARBA" id="ARBA00013188"/>
    </source>
</evidence>
<dbReference type="PROSITE" id="PS01086">
    <property type="entry name" value="RIBUL_P_3_EPIMER_2"/>
    <property type="match status" value="1"/>
</dbReference>
<dbReference type="InterPro" id="IPR013785">
    <property type="entry name" value="Aldolase_TIM"/>
</dbReference>
<dbReference type="Pfam" id="PF00834">
    <property type="entry name" value="Ribul_P_3_epim"/>
    <property type="match status" value="1"/>
</dbReference>
<name>A0A381TVV3_9ZZZZ</name>
<comment type="catalytic activity">
    <reaction evidence="1">
        <text>D-ribulose 5-phosphate = D-xylulose 5-phosphate</text>
        <dbReference type="Rhea" id="RHEA:13677"/>
        <dbReference type="ChEBI" id="CHEBI:57737"/>
        <dbReference type="ChEBI" id="CHEBI:58121"/>
        <dbReference type="EC" id="5.1.3.1"/>
    </reaction>
</comment>
<dbReference type="PANTHER" id="PTHR11749">
    <property type="entry name" value="RIBULOSE-5-PHOSPHATE-3-EPIMERASE"/>
    <property type="match status" value="1"/>
</dbReference>
<evidence type="ECO:0000256" key="3">
    <source>
        <dbReference type="ARBA" id="ARBA00001941"/>
    </source>
</evidence>
<dbReference type="GO" id="GO:0006098">
    <property type="term" value="P:pentose-phosphate shunt"/>
    <property type="evidence" value="ECO:0007669"/>
    <property type="project" value="InterPro"/>
</dbReference>
<dbReference type="Gene3D" id="3.20.20.70">
    <property type="entry name" value="Aldolase class I"/>
    <property type="match status" value="1"/>
</dbReference>
<dbReference type="GO" id="GO:0004750">
    <property type="term" value="F:D-ribulose-phosphate 3-epimerase activity"/>
    <property type="evidence" value="ECO:0007669"/>
    <property type="project" value="UniProtKB-EC"/>
</dbReference>
<organism evidence="10">
    <name type="scientific">marine metagenome</name>
    <dbReference type="NCBI Taxonomy" id="408172"/>
    <lineage>
        <taxon>unclassified sequences</taxon>
        <taxon>metagenomes</taxon>
        <taxon>ecological metagenomes</taxon>
    </lineage>
</organism>
<dbReference type="CDD" id="cd00429">
    <property type="entry name" value="RPE"/>
    <property type="match status" value="1"/>
</dbReference>
<dbReference type="FunFam" id="3.20.20.70:FF:000004">
    <property type="entry name" value="Ribulose-phosphate 3-epimerase"/>
    <property type="match status" value="1"/>
</dbReference>
<keyword evidence="8" id="KW-0479">Metal-binding</keyword>
<evidence type="ECO:0000256" key="6">
    <source>
        <dbReference type="ARBA" id="ARBA00009541"/>
    </source>
</evidence>
<evidence type="ECO:0000313" key="10">
    <source>
        <dbReference type="EMBL" id="SVA20176.1"/>
    </source>
</evidence>
<dbReference type="NCBIfam" id="TIGR01163">
    <property type="entry name" value="rpe"/>
    <property type="match status" value="1"/>
</dbReference>
<dbReference type="InterPro" id="IPR011060">
    <property type="entry name" value="RibuloseP-bd_barrel"/>
</dbReference>
<evidence type="ECO:0000256" key="1">
    <source>
        <dbReference type="ARBA" id="ARBA00001782"/>
    </source>
</evidence>
<evidence type="ECO:0000256" key="5">
    <source>
        <dbReference type="ARBA" id="ARBA00001954"/>
    </source>
</evidence>
<comment type="cofactor">
    <cofactor evidence="5">
        <name>Fe(2+)</name>
        <dbReference type="ChEBI" id="CHEBI:29033"/>
    </cofactor>
</comment>
<dbReference type="PIRSF" id="PIRSF001461">
    <property type="entry name" value="RPE"/>
    <property type="match status" value="1"/>
</dbReference>
<comment type="cofactor">
    <cofactor evidence="3">
        <name>Co(2+)</name>
        <dbReference type="ChEBI" id="CHEBI:48828"/>
    </cofactor>
</comment>
<dbReference type="EC" id="5.1.3.1" evidence="7"/>
<proteinExistence type="inferred from homology"/>
<gene>
    <name evidence="10" type="ORF">METZ01_LOCUS73030</name>
</gene>
<comment type="cofactor">
    <cofactor evidence="2">
        <name>Mn(2+)</name>
        <dbReference type="ChEBI" id="CHEBI:29035"/>
    </cofactor>
</comment>
<evidence type="ECO:0000256" key="8">
    <source>
        <dbReference type="ARBA" id="ARBA00022723"/>
    </source>
</evidence>
<keyword evidence="9" id="KW-0413">Isomerase</keyword>
<evidence type="ECO:0000256" key="2">
    <source>
        <dbReference type="ARBA" id="ARBA00001936"/>
    </source>
</evidence>
<sequence length="220" mass="23863">MAEFKLHPSILSADFSQLDRQIHEAETCGADGIHIDVMDGHFVPSITFGTPIIKAVKSLSRLPLDIHMMTTHPENQFSEFVAAGADSITVHYEACPTLIHTLVELGKFDVRKCVALNPRTPVEKIFDILHIVDRILIMSVEPGAGGQKFIPESLMKIQTLSKEIESQGLSIPIQVDGGINSDTTLEAVRSGASILVAGSAVFNDNFSVCDGISNLRNSLL</sequence>
<dbReference type="InterPro" id="IPR000056">
    <property type="entry name" value="Ribul_P_3_epim-like"/>
</dbReference>
<comment type="similarity">
    <text evidence="6">Belongs to the ribulose-phosphate 3-epimerase family.</text>
</comment>
<dbReference type="GO" id="GO:0005737">
    <property type="term" value="C:cytoplasm"/>
    <property type="evidence" value="ECO:0007669"/>
    <property type="project" value="UniProtKB-ARBA"/>
</dbReference>
<dbReference type="EMBL" id="UINC01005261">
    <property type="protein sequence ID" value="SVA20176.1"/>
    <property type="molecule type" value="Genomic_DNA"/>
</dbReference>
<dbReference type="AlphaFoldDB" id="A0A381TVV3"/>
<protein>
    <recommendedName>
        <fullName evidence="7">ribulose-phosphate 3-epimerase</fullName>
        <ecNumber evidence="7">5.1.3.1</ecNumber>
    </recommendedName>
</protein>
<evidence type="ECO:0000256" key="4">
    <source>
        <dbReference type="ARBA" id="ARBA00001947"/>
    </source>
</evidence>
<dbReference type="GO" id="GO:0046872">
    <property type="term" value="F:metal ion binding"/>
    <property type="evidence" value="ECO:0007669"/>
    <property type="project" value="UniProtKB-KW"/>
</dbReference>
<accession>A0A381TVV3</accession>
<comment type="cofactor">
    <cofactor evidence="4">
        <name>Zn(2+)</name>
        <dbReference type="ChEBI" id="CHEBI:29105"/>
    </cofactor>
</comment>
<dbReference type="SUPFAM" id="SSF51366">
    <property type="entry name" value="Ribulose-phoshate binding barrel"/>
    <property type="match status" value="1"/>
</dbReference>
<dbReference type="GO" id="GO:0005975">
    <property type="term" value="P:carbohydrate metabolic process"/>
    <property type="evidence" value="ECO:0007669"/>
    <property type="project" value="InterPro"/>
</dbReference>
<evidence type="ECO:0000256" key="9">
    <source>
        <dbReference type="ARBA" id="ARBA00023235"/>
    </source>
</evidence>
<dbReference type="InterPro" id="IPR026019">
    <property type="entry name" value="Ribul_P_3_epim"/>
</dbReference>